<evidence type="ECO:0000313" key="2">
    <source>
        <dbReference type="EMBL" id="KAI1616035.1"/>
    </source>
</evidence>
<proteinExistence type="predicted"/>
<sequence length="238" mass="26164">MSPDKNKTDTKGGGKDRKTAPGSPGSTVTIPVAKSKPEASTHTSPNMLQLGEVQYVGHSSKYYAPTTYPQQMNPWPPHSSLTHGQWPGQWPGQSMQGGVMRIMGGDMMTSFRGVETMMRPEDFLKLSDQDRRALVTAGYAQYNTSNIPPPPAPMQIPSPPPPAKSAVAKTRAPTKAPSITPSESISSAPDRKERQKKKCVLCRQAERMPDFDEAKLCSGCYHYHGYLMAESKERKRTK</sequence>
<feature type="compositionally biased region" description="Basic and acidic residues" evidence="1">
    <location>
        <begin position="1"/>
        <end position="19"/>
    </location>
</feature>
<dbReference type="EMBL" id="MU404351">
    <property type="protein sequence ID" value="KAI1616035.1"/>
    <property type="molecule type" value="Genomic_DNA"/>
</dbReference>
<name>A0AAN6E0R6_9EURO</name>
<accession>A0AAN6E0R6</accession>
<dbReference type="Proteomes" id="UP001203852">
    <property type="component" value="Unassembled WGS sequence"/>
</dbReference>
<reference evidence="2" key="1">
    <citation type="journal article" date="2022" name="bioRxiv">
        <title>Deciphering the potential niche of two novel black yeast fungi from a biological soil crust based on their genomes, phenotypes, and melanin regulation.</title>
        <authorList>
            <consortium name="DOE Joint Genome Institute"/>
            <person name="Carr E.C."/>
            <person name="Barton Q."/>
            <person name="Grambo S."/>
            <person name="Sullivan M."/>
            <person name="Renfro C.M."/>
            <person name="Kuo A."/>
            <person name="Pangilinan J."/>
            <person name="Lipzen A."/>
            <person name="Keymanesh K."/>
            <person name="Savage E."/>
            <person name="Barry K."/>
            <person name="Grigoriev I.V."/>
            <person name="Riekhof W.R."/>
            <person name="Harris S.S."/>
        </authorList>
    </citation>
    <scope>NUCLEOTIDE SEQUENCE</scope>
    <source>
        <strain evidence="2">JF 03-4F</strain>
    </source>
</reference>
<keyword evidence="3" id="KW-1185">Reference proteome</keyword>
<feature type="compositionally biased region" description="Polar residues" evidence="1">
    <location>
        <begin position="38"/>
        <end position="47"/>
    </location>
</feature>
<comment type="caution">
    <text evidence="2">The sequence shown here is derived from an EMBL/GenBank/DDBJ whole genome shotgun (WGS) entry which is preliminary data.</text>
</comment>
<protein>
    <submittedName>
        <fullName evidence="2">Uncharacterized protein</fullName>
    </submittedName>
</protein>
<feature type="region of interest" description="Disordered" evidence="1">
    <location>
        <begin position="143"/>
        <end position="199"/>
    </location>
</feature>
<gene>
    <name evidence="2" type="ORF">EDD36DRAFT_460932</name>
</gene>
<feature type="compositionally biased region" description="Polar residues" evidence="1">
    <location>
        <begin position="177"/>
        <end position="187"/>
    </location>
</feature>
<feature type="region of interest" description="Disordered" evidence="1">
    <location>
        <begin position="1"/>
        <end position="47"/>
    </location>
</feature>
<evidence type="ECO:0000313" key="3">
    <source>
        <dbReference type="Proteomes" id="UP001203852"/>
    </source>
</evidence>
<feature type="compositionally biased region" description="Pro residues" evidence="1">
    <location>
        <begin position="147"/>
        <end position="163"/>
    </location>
</feature>
<evidence type="ECO:0000256" key="1">
    <source>
        <dbReference type="SAM" id="MobiDB-lite"/>
    </source>
</evidence>
<dbReference type="AlphaFoldDB" id="A0AAN6E0R6"/>
<organism evidence="2 3">
    <name type="scientific">Exophiala viscosa</name>
    <dbReference type="NCBI Taxonomy" id="2486360"/>
    <lineage>
        <taxon>Eukaryota</taxon>
        <taxon>Fungi</taxon>
        <taxon>Dikarya</taxon>
        <taxon>Ascomycota</taxon>
        <taxon>Pezizomycotina</taxon>
        <taxon>Eurotiomycetes</taxon>
        <taxon>Chaetothyriomycetidae</taxon>
        <taxon>Chaetothyriales</taxon>
        <taxon>Herpotrichiellaceae</taxon>
        <taxon>Exophiala</taxon>
    </lineage>
</organism>